<dbReference type="AlphaFoldDB" id="B1Y219"/>
<dbReference type="STRING" id="395495.Lcho_2051"/>
<accession>B1Y219</accession>
<protein>
    <submittedName>
        <fullName evidence="1">Uncharacterized protein</fullName>
    </submittedName>
</protein>
<dbReference type="Proteomes" id="UP000001693">
    <property type="component" value="Chromosome"/>
</dbReference>
<evidence type="ECO:0000313" key="2">
    <source>
        <dbReference type="Proteomes" id="UP000001693"/>
    </source>
</evidence>
<evidence type="ECO:0000313" key="1">
    <source>
        <dbReference type="EMBL" id="ACB34318.1"/>
    </source>
</evidence>
<dbReference type="EMBL" id="CP001013">
    <property type="protein sequence ID" value="ACB34318.1"/>
    <property type="molecule type" value="Genomic_DNA"/>
</dbReference>
<proteinExistence type="predicted"/>
<name>B1Y219_LEPCP</name>
<gene>
    <name evidence="1" type="ordered locus">Lcho_2051</name>
</gene>
<dbReference type="HOGENOM" id="CLU_1915136_0_0_4"/>
<keyword evidence="2" id="KW-1185">Reference proteome</keyword>
<organism evidence="1 2">
    <name type="scientific">Leptothrix cholodnii (strain ATCC 51168 / LMG 8142 / SP-6)</name>
    <name type="common">Leptothrix discophora (strain SP-6)</name>
    <dbReference type="NCBI Taxonomy" id="395495"/>
    <lineage>
        <taxon>Bacteria</taxon>
        <taxon>Pseudomonadati</taxon>
        <taxon>Pseudomonadota</taxon>
        <taxon>Betaproteobacteria</taxon>
        <taxon>Burkholderiales</taxon>
        <taxon>Sphaerotilaceae</taxon>
        <taxon>Leptothrix</taxon>
    </lineage>
</organism>
<sequence>MVLLFTQIATAAYACPQVVAGVPTATPAGPGLAAAMADMPGCDGNMASTAMDPDQPQLCKAHCEQGTQTVNPAPSAWPDDLPTPALLAVLDWRPAAVAPLSPNRRAGLTPPGASPPGAPPLYLSLLVLRN</sequence>
<dbReference type="KEGG" id="lch:Lcho_2051"/>
<reference evidence="1 2" key="1">
    <citation type="submission" date="2008-03" db="EMBL/GenBank/DDBJ databases">
        <title>Complete sequence of Leptothrix cholodnii SP-6.</title>
        <authorList>
            <consortium name="US DOE Joint Genome Institute"/>
            <person name="Copeland A."/>
            <person name="Lucas S."/>
            <person name="Lapidus A."/>
            <person name="Glavina del Rio T."/>
            <person name="Dalin E."/>
            <person name="Tice H."/>
            <person name="Bruce D."/>
            <person name="Goodwin L."/>
            <person name="Pitluck S."/>
            <person name="Chertkov O."/>
            <person name="Brettin T."/>
            <person name="Detter J.C."/>
            <person name="Han C."/>
            <person name="Kuske C.R."/>
            <person name="Schmutz J."/>
            <person name="Larimer F."/>
            <person name="Land M."/>
            <person name="Hauser L."/>
            <person name="Kyrpides N."/>
            <person name="Lykidis A."/>
            <person name="Emerson D."/>
            <person name="Richardson P."/>
        </authorList>
    </citation>
    <scope>NUCLEOTIDE SEQUENCE [LARGE SCALE GENOMIC DNA]</scope>
    <source>
        <strain evidence="2">ATCC 51168 / LMG 8142 / SP-6</strain>
    </source>
</reference>